<keyword evidence="3" id="KW-1185">Reference proteome</keyword>
<accession>A0AAD7F1E4</accession>
<dbReference type="AlphaFoldDB" id="A0AAD7F1E4"/>
<dbReference type="InterPro" id="IPR036047">
    <property type="entry name" value="F-box-like_dom_sf"/>
</dbReference>
<name>A0AAD7F1E4_9AGAR</name>
<sequence length="424" mass="47648">MYLCVLSALNPHEAGPASFTYDDPEDITELAQEMAQEVVAILGQDYAVASIQQTLEETLSEDSWHWLMEYTGRKRYDCMEDNFYYTGVVIGRASPEGKVEVTRVEGFSYDYERWDTVVVGGVDGKEERVKAVTRCSELKGGSFFCWERPYLYFRDWVRHSCPPTALWDDSVFAEQFFRVVDSDHGDCRHRGVNNSGLLPCISYGGIEKAHDGDWQANFRDARNGSKNTAAAIAAGARGRHLWPSMALDFGAWMVTRPDLWATPSSASDASRIQLEPGTPTVFNTLPPEVLLEILPLLFLPDLLSLQLLSRGVAALVSPLLDETLWHHVHSAEFRWILPVAAVAGEVQRANRAAMKWCSKSAGARARRARSAPARLACVLDSKDFPFSHFLHECLKSDSMRNRERLWKISQQCGTLWETTLGFTV</sequence>
<evidence type="ECO:0000313" key="2">
    <source>
        <dbReference type="EMBL" id="KAJ7362878.1"/>
    </source>
</evidence>
<dbReference type="SUPFAM" id="SSF81383">
    <property type="entry name" value="F-box domain"/>
    <property type="match status" value="1"/>
</dbReference>
<proteinExistence type="predicted"/>
<organism evidence="2 3">
    <name type="scientific">Mycena albidolilacea</name>
    <dbReference type="NCBI Taxonomy" id="1033008"/>
    <lineage>
        <taxon>Eukaryota</taxon>
        <taxon>Fungi</taxon>
        <taxon>Dikarya</taxon>
        <taxon>Basidiomycota</taxon>
        <taxon>Agaricomycotina</taxon>
        <taxon>Agaricomycetes</taxon>
        <taxon>Agaricomycetidae</taxon>
        <taxon>Agaricales</taxon>
        <taxon>Marasmiineae</taxon>
        <taxon>Mycenaceae</taxon>
        <taxon>Mycena</taxon>
    </lineage>
</organism>
<gene>
    <name evidence="2" type="ORF">DFH08DRAFT_1073786</name>
</gene>
<evidence type="ECO:0000313" key="3">
    <source>
        <dbReference type="Proteomes" id="UP001218218"/>
    </source>
</evidence>
<dbReference type="Gene3D" id="1.20.1280.50">
    <property type="match status" value="1"/>
</dbReference>
<comment type="caution">
    <text evidence="2">The sequence shown here is derived from an EMBL/GenBank/DDBJ whole genome shotgun (WGS) entry which is preliminary data.</text>
</comment>
<dbReference type="EMBL" id="JARIHO010000004">
    <property type="protein sequence ID" value="KAJ7362878.1"/>
    <property type="molecule type" value="Genomic_DNA"/>
</dbReference>
<protein>
    <recommendedName>
        <fullName evidence="1">F-box domain-containing protein</fullName>
    </recommendedName>
</protein>
<feature type="domain" description="F-box" evidence="1">
    <location>
        <begin position="279"/>
        <end position="328"/>
    </location>
</feature>
<dbReference type="InterPro" id="IPR001810">
    <property type="entry name" value="F-box_dom"/>
</dbReference>
<reference evidence="2" key="1">
    <citation type="submission" date="2023-03" db="EMBL/GenBank/DDBJ databases">
        <title>Massive genome expansion in bonnet fungi (Mycena s.s.) driven by repeated elements and novel gene families across ecological guilds.</title>
        <authorList>
            <consortium name="Lawrence Berkeley National Laboratory"/>
            <person name="Harder C.B."/>
            <person name="Miyauchi S."/>
            <person name="Viragh M."/>
            <person name="Kuo A."/>
            <person name="Thoen E."/>
            <person name="Andreopoulos B."/>
            <person name="Lu D."/>
            <person name="Skrede I."/>
            <person name="Drula E."/>
            <person name="Henrissat B."/>
            <person name="Morin E."/>
            <person name="Kohler A."/>
            <person name="Barry K."/>
            <person name="LaButti K."/>
            <person name="Morin E."/>
            <person name="Salamov A."/>
            <person name="Lipzen A."/>
            <person name="Mereny Z."/>
            <person name="Hegedus B."/>
            <person name="Baldrian P."/>
            <person name="Stursova M."/>
            <person name="Weitz H."/>
            <person name="Taylor A."/>
            <person name="Grigoriev I.V."/>
            <person name="Nagy L.G."/>
            <person name="Martin F."/>
            <person name="Kauserud H."/>
        </authorList>
    </citation>
    <scope>NUCLEOTIDE SEQUENCE</scope>
    <source>
        <strain evidence="2">CBHHK002</strain>
    </source>
</reference>
<dbReference type="Proteomes" id="UP001218218">
    <property type="component" value="Unassembled WGS sequence"/>
</dbReference>
<dbReference type="PROSITE" id="PS50181">
    <property type="entry name" value="FBOX"/>
    <property type="match status" value="1"/>
</dbReference>
<evidence type="ECO:0000259" key="1">
    <source>
        <dbReference type="PROSITE" id="PS50181"/>
    </source>
</evidence>